<dbReference type="EMBL" id="JACHDO010000001">
    <property type="protein sequence ID" value="MBB5493950.1"/>
    <property type="molecule type" value="Genomic_DNA"/>
</dbReference>
<evidence type="ECO:0000313" key="4">
    <source>
        <dbReference type="EMBL" id="MBB5493950.1"/>
    </source>
</evidence>
<dbReference type="InterPro" id="IPR001754">
    <property type="entry name" value="OMPdeCOase_dom"/>
</dbReference>
<dbReference type="InterPro" id="IPR013785">
    <property type="entry name" value="Aldolase_TIM"/>
</dbReference>
<evidence type="ECO:0000256" key="2">
    <source>
        <dbReference type="SAM" id="MobiDB-lite"/>
    </source>
</evidence>
<dbReference type="SUPFAM" id="SSF47413">
    <property type="entry name" value="lambda repressor-like DNA-binding domains"/>
    <property type="match status" value="1"/>
</dbReference>
<feature type="domain" description="HTH cro/C1-type" evidence="3">
    <location>
        <begin position="14"/>
        <end position="43"/>
    </location>
</feature>
<dbReference type="GO" id="GO:0004590">
    <property type="term" value="F:orotidine-5'-phosphate decarboxylase activity"/>
    <property type="evidence" value="ECO:0007669"/>
    <property type="project" value="InterPro"/>
</dbReference>
<dbReference type="SMART" id="SM00934">
    <property type="entry name" value="OMPdecase"/>
    <property type="match status" value="1"/>
</dbReference>
<dbReference type="GO" id="GO:0019854">
    <property type="term" value="P:L-ascorbic acid catabolic process"/>
    <property type="evidence" value="ECO:0007669"/>
    <property type="project" value="TreeGrafter"/>
</dbReference>
<organism evidence="4 5">
    <name type="scientific">Nocardiopsis metallicus</name>
    <dbReference type="NCBI Taxonomy" id="179819"/>
    <lineage>
        <taxon>Bacteria</taxon>
        <taxon>Bacillati</taxon>
        <taxon>Actinomycetota</taxon>
        <taxon>Actinomycetes</taxon>
        <taxon>Streptosporangiales</taxon>
        <taxon>Nocardiopsidaceae</taxon>
        <taxon>Nocardiopsis</taxon>
    </lineage>
</organism>
<evidence type="ECO:0000259" key="3">
    <source>
        <dbReference type="PROSITE" id="PS50943"/>
    </source>
</evidence>
<reference evidence="4 5" key="1">
    <citation type="submission" date="2020-08" db="EMBL/GenBank/DDBJ databases">
        <title>Sequencing the genomes of 1000 actinobacteria strains.</title>
        <authorList>
            <person name="Klenk H.-P."/>
        </authorList>
    </citation>
    <scope>NUCLEOTIDE SEQUENCE [LARGE SCALE GENOMIC DNA]</scope>
    <source>
        <strain evidence="4 5">DSM 44598</strain>
    </source>
</reference>
<proteinExistence type="predicted"/>
<dbReference type="GO" id="GO:0003677">
    <property type="term" value="F:DNA binding"/>
    <property type="evidence" value="ECO:0007669"/>
    <property type="project" value="InterPro"/>
</dbReference>
<dbReference type="SUPFAM" id="SSF52540">
    <property type="entry name" value="P-loop containing nucleoside triphosphate hydrolases"/>
    <property type="match status" value="1"/>
</dbReference>
<dbReference type="InterPro" id="IPR011060">
    <property type="entry name" value="RibuloseP-bd_barrel"/>
</dbReference>
<name>A0A840WA72_9ACTN</name>
<dbReference type="Gene3D" id="3.40.50.300">
    <property type="entry name" value="P-loop containing nucleotide triphosphate hydrolases"/>
    <property type="match status" value="1"/>
</dbReference>
<comment type="caution">
    <text evidence="4">The sequence shown here is derived from an EMBL/GenBank/DDBJ whole genome shotgun (WGS) entry which is preliminary data.</text>
</comment>
<accession>A0A840WA72</accession>
<dbReference type="PANTHER" id="PTHR35039">
    <property type="entry name" value="3-KETO-L-GULONATE-6-PHOSPHATE DECARBOXYLASE SGBH-RELATED"/>
    <property type="match status" value="1"/>
</dbReference>
<dbReference type="InterPro" id="IPR011989">
    <property type="entry name" value="ARM-like"/>
</dbReference>
<dbReference type="InterPro" id="IPR010982">
    <property type="entry name" value="Lambda_DNA-bd_dom_sf"/>
</dbReference>
<keyword evidence="1" id="KW-0456">Lyase</keyword>
<dbReference type="RefSeq" id="WP_184367038.1">
    <property type="nucleotide sequence ID" value="NZ_BAAAKM010000078.1"/>
</dbReference>
<sequence length="1050" mass="114586">MGSLVARWTGREARAFREAKRMSVREFAAHLGVNDAAVSNWERRGTRARLRYDTQQLLDTDLTRSEPEVADRFELILRSETPDDPTAQSQPQDETAASGIHFGGRSGQRTASLLDAARTTVTESTYHPDQTALERFRRFLDSQARVFVLTGATGSGKTLLTQYLAHRWSEHVDFQLHTCSTWALSTMNLATEILRYASLSGGEDALLTLERASHFLERPCVVVIDGVDTQEHLTSVGRHIDGILRQAHSDRLRFLVVVRTSPEPDLSPFPVLSAAAFGHVAQPSRASHTMEPWTLAEARELWDRERHADQIPFSDLPESLRYLARTPLYMRMLRTAGDTTPVRARPGAINAFRLVDHCVCMVLGRGSHDIGSDTGRFTRLARELMPEAIPGPLAIADQQPEPVRASKAPAGEPVFAFVERASDGRERFTHDVFREYFLAVHIVEQMTARGRSIATVAAFNDLADHAARSAAARGVFDFVVCALDCRAPNLVGVIAMAPSIDLDAALPMLLETAAASGALVSAEVVRSCARRCTQTATHQLARALLATPHLGESLGEQYAPWIVEQLRTHGFGIWDEVARHVEHALDIQVSTRIVDCIDLDQAEEAAFLARHFDLFAGARHDHADLLQRLLRHLDWRVRAGLAEALLGHRGLSSTFVNRVVEHLVHDDDYKVRAAIARAVGTLDTVAVHDHVQALLSDGNWHVRERTLQGLLEGPRAPLPHPEVAHAVMRGLAADKGWDAAPASTAKLLARMRLLNGGSAHEASPSEGGALFGLLRELRTGWIELPSHIEQSLISQGKVSSHWLTAREAHAAQQRTASPRGEPSARERYRRRRGQRSIQVALDVHNLDRAVEVATASADAGVDLLEVGDPLIKRAGVAAIEAVKRHAPDAAVVAEMMSADWGRDQVELAAEAGADVVLLIGPASIASVSAAVAAARRLGVALTLDVAAERLEPSWLRDMERTGVDGFVVTTNIDLGVGGNHPLATARMIRSRSRLPVAVSGGFSTTDDALTASDDWDIVIVGRSVADAVAPSDMAHQLTTIVHQVHTEERP</sequence>
<dbReference type="PANTHER" id="PTHR35039:SF3">
    <property type="entry name" value="3-KETO-L-GULONATE-6-PHOSPHATE DECARBOXYLASE SGBH-RELATED"/>
    <property type="match status" value="1"/>
</dbReference>
<dbReference type="InterPro" id="IPR027417">
    <property type="entry name" value="P-loop_NTPase"/>
</dbReference>
<dbReference type="Gene3D" id="1.10.260.40">
    <property type="entry name" value="lambda repressor-like DNA-binding domains"/>
    <property type="match status" value="1"/>
</dbReference>
<dbReference type="SUPFAM" id="SSF48371">
    <property type="entry name" value="ARM repeat"/>
    <property type="match status" value="1"/>
</dbReference>
<dbReference type="CDD" id="cd00093">
    <property type="entry name" value="HTH_XRE"/>
    <property type="match status" value="1"/>
</dbReference>
<feature type="region of interest" description="Disordered" evidence="2">
    <location>
        <begin position="79"/>
        <end position="106"/>
    </location>
</feature>
<feature type="compositionally biased region" description="Polar residues" evidence="2">
    <location>
        <begin position="86"/>
        <end position="95"/>
    </location>
</feature>
<dbReference type="Pfam" id="PF13646">
    <property type="entry name" value="HEAT_2"/>
    <property type="match status" value="1"/>
</dbReference>
<dbReference type="GO" id="GO:0033982">
    <property type="term" value="F:3-dehydro-L-gulonate-6-phosphate decarboxylase activity"/>
    <property type="evidence" value="ECO:0007669"/>
    <property type="project" value="TreeGrafter"/>
</dbReference>
<dbReference type="InterPro" id="IPR016024">
    <property type="entry name" value="ARM-type_fold"/>
</dbReference>
<dbReference type="AlphaFoldDB" id="A0A840WA72"/>
<dbReference type="SUPFAM" id="SSF51366">
    <property type="entry name" value="Ribulose-phoshate binding barrel"/>
    <property type="match status" value="1"/>
</dbReference>
<dbReference type="Gene3D" id="1.25.10.10">
    <property type="entry name" value="Leucine-rich Repeat Variant"/>
    <property type="match status" value="1"/>
</dbReference>
<feature type="region of interest" description="Disordered" evidence="2">
    <location>
        <begin position="807"/>
        <end position="832"/>
    </location>
</feature>
<dbReference type="Gene3D" id="3.20.20.70">
    <property type="entry name" value="Aldolase class I"/>
    <property type="match status" value="1"/>
</dbReference>
<dbReference type="GO" id="GO:0006207">
    <property type="term" value="P:'de novo' pyrimidine nucleobase biosynthetic process"/>
    <property type="evidence" value="ECO:0007669"/>
    <property type="project" value="InterPro"/>
</dbReference>
<dbReference type="InterPro" id="IPR001387">
    <property type="entry name" value="Cro/C1-type_HTH"/>
</dbReference>
<protein>
    <submittedName>
        <fullName evidence="4">3-keto-L-gulonate-6-phosphate decarboxylase/transcriptional regulator with XRE-family HTH domain</fullName>
    </submittedName>
</protein>
<keyword evidence="5" id="KW-1185">Reference proteome</keyword>
<evidence type="ECO:0000256" key="1">
    <source>
        <dbReference type="ARBA" id="ARBA00023239"/>
    </source>
</evidence>
<dbReference type="Pfam" id="PF00215">
    <property type="entry name" value="OMPdecase"/>
    <property type="match status" value="1"/>
</dbReference>
<dbReference type="PROSITE" id="PS50943">
    <property type="entry name" value="HTH_CROC1"/>
    <property type="match status" value="1"/>
</dbReference>
<evidence type="ECO:0000313" key="5">
    <source>
        <dbReference type="Proteomes" id="UP000579647"/>
    </source>
</evidence>
<dbReference type="Proteomes" id="UP000579647">
    <property type="component" value="Unassembled WGS sequence"/>
</dbReference>
<gene>
    <name evidence="4" type="ORF">HNR07_005087</name>
</gene>